<keyword evidence="1" id="KW-0539">Nucleus</keyword>
<sequence>MNVLQSSEGNSISIKSERPKVPIPRWGKSKAGQDVSYHGKIERRRVTHANLRALENRIVDLEGLIQEIQPYLNNAGKLVVKEILAQNPIPSPPNNDSPWQVSTSNDTSNYHFYRRDSTNNPSQSFMSTDIGSVSPVGRQVKNVHTEFVISRGERVESDSDPVWVCRGDEGLKNDDNNAPASNLDLLPSYRTTEASAGYLSIGDREKQSHSRQVDTFSLPPRLVAERLIDLYFTTVHPIFPIICKSNFMMQFDKYYGSLENSLEPIAYQNSRKWLTLLNLVFAIAEKYLQPELGMNTRGQGRDADYFARSRILGALDGGSVLQIPDLGKIQALGLTGMYLLASIQTNRAWNVTGLAIRLAYGIGLHLRGDSVPGDFEAKMRVRIWYCLYCLETTLCLITGRPCAIQDRICSAPYPSALNDEILPAQYNDVAVLDAYFSKHQTLMAISADMLLILYSEKSFRDKSWSQVQDLIVRLSTSLQNWRIQLPLALDFFKEETDTVFRRQRLNLAFQYYTILMLTNRPCLSKIYSRKDSTPNESLEFREFSKTSAETCINSARAIIHLIVREYRSQDLIPNSPWWCLIHHLIPANKIIMLEMADENLHTPEYRAALLEDCKMVLVWLRSMSKVNTTLRRHSLELSDQLKQVAPGIDAQLGEEMVESAPQEVTAQSISSSAEYTASTSPQATGFGDMRFDIYGKSCYATEYQCFNSTSALLCSSPYQPDRGSIIIESPSPVHSRPRNSPQVDNMSLWLDT</sequence>
<gene>
    <name evidence="4" type="ORF">P167DRAFT_601873</name>
</gene>
<dbReference type="OrthoDB" id="5296287at2759"/>
<evidence type="ECO:0000259" key="3">
    <source>
        <dbReference type="SMART" id="SM00906"/>
    </source>
</evidence>
<evidence type="ECO:0000256" key="2">
    <source>
        <dbReference type="SAM" id="MobiDB-lite"/>
    </source>
</evidence>
<protein>
    <recommendedName>
        <fullName evidence="3">Xylanolytic transcriptional activator regulatory domain-containing protein</fullName>
    </recommendedName>
</protein>
<feature type="domain" description="Xylanolytic transcriptional activator regulatory" evidence="3">
    <location>
        <begin position="348"/>
        <end position="420"/>
    </location>
</feature>
<dbReference type="InterPro" id="IPR007219">
    <property type="entry name" value="XnlR_reg_dom"/>
</dbReference>
<dbReference type="GO" id="GO:0006351">
    <property type="term" value="P:DNA-templated transcription"/>
    <property type="evidence" value="ECO:0007669"/>
    <property type="project" value="InterPro"/>
</dbReference>
<dbReference type="SMART" id="SM00906">
    <property type="entry name" value="Fungal_trans"/>
    <property type="match status" value="1"/>
</dbReference>
<dbReference type="CDD" id="cd12148">
    <property type="entry name" value="fungal_TF_MHR"/>
    <property type="match status" value="1"/>
</dbReference>
<dbReference type="AlphaFoldDB" id="A0A3N4L7D5"/>
<evidence type="ECO:0000313" key="5">
    <source>
        <dbReference type="Proteomes" id="UP000277580"/>
    </source>
</evidence>
<dbReference type="InParanoid" id="A0A3N4L7D5"/>
<name>A0A3N4L7D5_9PEZI</name>
<reference evidence="4 5" key="1">
    <citation type="journal article" date="2018" name="Nat. Ecol. Evol.">
        <title>Pezizomycetes genomes reveal the molecular basis of ectomycorrhizal truffle lifestyle.</title>
        <authorList>
            <person name="Murat C."/>
            <person name="Payen T."/>
            <person name="Noel B."/>
            <person name="Kuo A."/>
            <person name="Morin E."/>
            <person name="Chen J."/>
            <person name="Kohler A."/>
            <person name="Krizsan K."/>
            <person name="Balestrini R."/>
            <person name="Da Silva C."/>
            <person name="Montanini B."/>
            <person name="Hainaut M."/>
            <person name="Levati E."/>
            <person name="Barry K.W."/>
            <person name="Belfiori B."/>
            <person name="Cichocki N."/>
            <person name="Clum A."/>
            <person name="Dockter R.B."/>
            <person name="Fauchery L."/>
            <person name="Guy J."/>
            <person name="Iotti M."/>
            <person name="Le Tacon F."/>
            <person name="Lindquist E.A."/>
            <person name="Lipzen A."/>
            <person name="Malagnac F."/>
            <person name="Mello A."/>
            <person name="Molinier V."/>
            <person name="Miyauchi S."/>
            <person name="Poulain J."/>
            <person name="Riccioni C."/>
            <person name="Rubini A."/>
            <person name="Sitrit Y."/>
            <person name="Splivallo R."/>
            <person name="Traeger S."/>
            <person name="Wang M."/>
            <person name="Zifcakova L."/>
            <person name="Wipf D."/>
            <person name="Zambonelli A."/>
            <person name="Paolocci F."/>
            <person name="Nowrousian M."/>
            <person name="Ottonello S."/>
            <person name="Baldrian P."/>
            <person name="Spatafora J.W."/>
            <person name="Henrissat B."/>
            <person name="Nagy L.G."/>
            <person name="Aury J.M."/>
            <person name="Wincker P."/>
            <person name="Grigoriev I.V."/>
            <person name="Bonfante P."/>
            <person name="Martin F.M."/>
        </authorList>
    </citation>
    <scope>NUCLEOTIDE SEQUENCE [LARGE SCALE GENOMIC DNA]</scope>
    <source>
        <strain evidence="4 5">CCBAS932</strain>
    </source>
</reference>
<dbReference type="EMBL" id="ML119106">
    <property type="protein sequence ID" value="RPB17402.1"/>
    <property type="molecule type" value="Genomic_DNA"/>
</dbReference>
<dbReference type="GO" id="GO:0003677">
    <property type="term" value="F:DNA binding"/>
    <property type="evidence" value="ECO:0007669"/>
    <property type="project" value="InterPro"/>
</dbReference>
<feature type="region of interest" description="Disordered" evidence="2">
    <location>
        <begin position="1"/>
        <end position="31"/>
    </location>
</feature>
<keyword evidence="5" id="KW-1185">Reference proteome</keyword>
<evidence type="ECO:0000256" key="1">
    <source>
        <dbReference type="ARBA" id="ARBA00023242"/>
    </source>
</evidence>
<dbReference type="Proteomes" id="UP000277580">
    <property type="component" value="Unassembled WGS sequence"/>
</dbReference>
<dbReference type="InterPro" id="IPR053230">
    <property type="entry name" value="Trans_reg_galc"/>
</dbReference>
<dbReference type="PANTHER" id="PTHR47654:SF5">
    <property type="entry name" value="TRANSCRIPTION FACTOR DOMAIN-CONTAINING PROTEIN"/>
    <property type="match status" value="1"/>
</dbReference>
<feature type="compositionally biased region" description="Polar residues" evidence="2">
    <location>
        <begin position="1"/>
        <end position="14"/>
    </location>
</feature>
<evidence type="ECO:0000313" key="4">
    <source>
        <dbReference type="EMBL" id="RPB17402.1"/>
    </source>
</evidence>
<dbReference type="GO" id="GO:0008270">
    <property type="term" value="F:zinc ion binding"/>
    <property type="evidence" value="ECO:0007669"/>
    <property type="project" value="InterPro"/>
</dbReference>
<dbReference type="Pfam" id="PF04082">
    <property type="entry name" value="Fungal_trans"/>
    <property type="match status" value="1"/>
</dbReference>
<organism evidence="4 5">
    <name type="scientific">Morchella conica CCBAS932</name>
    <dbReference type="NCBI Taxonomy" id="1392247"/>
    <lineage>
        <taxon>Eukaryota</taxon>
        <taxon>Fungi</taxon>
        <taxon>Dikarya</taxon>
        <taxon>Ascomycota</taxon>
        <taxon>Pezizomycotina</taxon>
        <taxon>Pezizomycetes</taxon>
        <taxon>Pezizales</taxon>
        <taxon>Morchellaceae</taxon>
        <taxon>Morchella</taxon>
    </lineage>
</organism>
<accession>A0A3N4L7D5</accession>
<dbReference type="PANTHER" id="PTHR47654">
    <property type="entry name" value="ZN(II)2CYS6 TRANSCRIPTION FACTOR (EUROFUNG)-RELATED"/>
    <property type="match status" value="1"/>
</dbReference>
<feature type="region of interest" description="Disordered" evidence="2">
    <location>
        <begin position="728"/>
        <end position="752"/>
    </location>
</feature>
<proteinExistence type="predicted"/>